<proteinExistence type="predicted"/>
<protein>
    <recommendedName>
        <fullName evidence="4">DUF304 domain-containing protein</fullName>
    </recommendedName>
</protein>
<evidence type="ECO:0000313" key="2">
    <source>
        <dbReference type="EMBL" id="MBB5723283.1"/>
    </source>
</evidence>
<dbReference type="EMBL" id="JACIJM010000009">
    <property type="protein sequence ID" value="MBB5723283.1"/>
    <property type="molecule type" value="Genomic_DNA"/>
</dbReference>
<keyword evidence="1" id="KW-1133">Transmembrane helix</keyword>
<feature type="transmembrane region" description="Helical" evidence="1">
    <location>
        <begin position="21"/>
        <end position="39"/>
    </location>
</feature>
<dbReference type="Proteomes" id="UP000535415">
    <property type="component" value="Unassembled WGS sequence"/>
</dbReference>
<feature type="transmembrane region" description="Helical" evidence="1">
    <location>
        <begin position="45"/>
        <end position="65"/>
    </location>
</feature>
<evidence type="ECO:0008006" key="4">
    <source>
        <dbReference type="Google" id="ProtNLM"/>
    </source>
</evidence>
<organism evidence="2 3">
    <name type="scientific">Yoonia ponticola</name>
    <dbReference type="NCBI Taxonomy" id="1524255"/>
    <lineage>
        <taxon>Bacteria</taxon>
        <taxon>Pseudomonadati</taxon>
        <taxon>Pseudomonadota</taxon>
        <taxon>Alphaproteobacteria</taxon>
        <taxon>Rhodobacterales</taxon>
        <taxon>Paracoccaceae</taxon>
        <taxon>Yoonia</taxon>
    </lineage>
</organism>
<comment type="caution">
    <text evidence="2">The sequence shown here is derived from an EMBL/GenBank/DDBJ whole genome shotgun (WGS) entry which is preliminary data.</text>
</comment>
<evidence type="ECO:0000256" key="1">
    <source>
        <dbReference type="SAM" id="Phobius"/>
    </source>
</evidence>
<keyword evidence="1" id="KW-0812">Transmembrane</keyword>
<name>A0A7W9BMJ1_9RHOB</name>
<evidence type="ECO:0000313" key="3">
    <source>
        <dbReference type="Proteomes" id="UP000535415"/>
    </source>
</evidence>
<accession>A0A7W9BMJ1</accession>
<dbReference type="AlphaFoldDB" id="A0A7W9BMJ1"/>
<sequence>MFHPDKDGVLAVVGASTGRRVVACGVIYVLGMLLIYVALGEPPALPLLLLVLALGIGSLVLAEALRRATLSEIMMTADTISTSDGMVIARIDDIVSVDRGAFAFKPSNGFTLKLKTKQPRGWAPGLWWRFGRYVGVGGAVSAGQSKFMAEQIALQVATRSAK</sequence>
<gene>
    <name evidence="2" type="ORF">FHS72_002923</name>
</gene>
<keyword evidence="3" id="KW-1185">Reference proteome</keyword>
<keyword evidence="1" id="KW-0472">Membrane</keyword>
<reference evidence="2 3" key="1">
    <citation type="submission" date="2020-08" db="EMBL/GenBank/DDBJ databases">
        <title>Genomic Encyclopedia of Type Strains, Phase IV (KMG-IV): sequencing the most valuable type-strain genomes for metagenomic binning, comparative biology and taxonomic classification.</title>
        <authorList>
            <person name="Goeker M."/>
        </authorList>
    </citation>
    <scope>NUCLEOTIDE SEQUENCE [LARGE SCALE GENOMIC DNA]</scope>
    <source>
        <strain evidence="2 3">DSM 101064</strain>
    </source>
</reference>
<dbReference type="RefSeq" id="WP_183530355.1">
    <property type="nucleotide sequence ID" value="NZ_JACIJM010000009.1"/>
</dbReference>